<dbReference type="NCBIfam" id="TIGR02395">
    <property type="entry name" value="rpoN_sigma"/>
    <property type="match status" value="1"/>
</dbReference>
<sequence length="420" mass="48023">MARLQKMVLKPKEQLVTRLFLSPKLQQNLTVLSYSTYDLVSAMKELSESNPFVSLAEPKSETHSLEWIGDTESESLPDHLLLQVRMSDWSNKEKSAVKLLIYNLDDNGYLRAKLNELAQASEFSLADLEQAKVLLQSLDPCGIGASSLNECLLIQARQKENFDETAMQILLSDSLELLADPQKWEQSDFSASQLTQALANIQTLDPTPASEYVTEQNVQYLLPDLIFKVEDGRLTIETAKSQIPELLFDEKTYKELKTQSDQGKYFSQQRQDYLEMKSAIDQRQQTILRLGKYAGEYQRAFLTTMQTQELKPLGLKDAANALNLAPSTISRAIKDKYIQCQNKIFSLKILFPRKVTTDLSQARIEYDLQKLIDQESSQQPLSDQQLVEHFANHGVTLSRRVIAKYRKKLNIPNSYQRKRD</sequence>
<evidence type="ECO:0000259" key="10">
    <source>
        <dbReference type="Pfam" id="PF04963"/>
    </source>
</evidence>
<feature type="domain" description="RNA polymerase sigma factor 54 DNA-binding" evidence="9">
    <location>
        <begin position="264"/>
        <end position="419"/>
    </location>
</feature>
<keyword evidence="3" id="KW-0808">Transferase</keyword>
<evidence type="ECO:0000256" key="7">
    <source>
        <dbReference type="ARBA" id="ARBA00023125"/>
    </source>
</evidence>
<dbReference type="Pfam" id="PF04552">
    <property type="entry name" value="Sigma54_DBD"/>
    <property type="match status" value="1"/>
</dbReference>
<dbReference type="EMBL" id="JXLG01000003">
    <property type="protein sequence ID" value="KJY62217.1"/>
    <property type="molecule type" value="Genomic_DNA"/>
</dbReference>
<name>A0A0F4LTY2_9LACO</name>
<keyword evidence="12" id="KW-1185">Reference proteome</keyword>
<dbReference type="InterPro" id="IPR007634">
    <property type="entry name" value="RNA_pol_sigma_54_DNA-bd"/>
</dbReference>
<dbReference type="Pfam" id="PF00309">
    <property type="entry name" value="Sigma54_AID"/>
    <property type="match status" value="1"/>
</dbReference>
<dbReference type="PANTHER" id="PTHR32248">
    <property type="entry name" value="RNA POLYMERASE SIGMA-54 FACTOR"/>
    <property type="match status" value="1"/>
</dbReference>
<dbReference type="Proteomes" id="UP000033682">
    <property type="component" value="Unassembled WGS sequence"/>
</dbReference>
<dbReference type="GO" id="GO:0003677">
    <property type="term" value="F:DNA binding"/>
    <property type="evidence" value="ECO:0007669"/>
    <property type="project" value="UniProtKB-KW"/>
</dbReference>
<keyword evidence="5" id="KW-0805">Transcription regulation</keyword>
<dbReference type="STRING" id="303541.JF72_01980"/>
<evidence type="ECO:0000256" key="5">
    <source>
        <dbReference type="ARBA" id="ARBA00023015"/>
    </source>
</evidence>
<dbReference type="Pfam" id="PF04963">
    <property type="entry name" value="Sigma54_CBD"/>
    <property type="match status" value="1"/>
</dbReference>
<feature type="domain" description="RNA polymerase sigma factor 54 core-binding" evidence="10">
    <location>
        <begin position="71"/>
        <end position="250"/>
    </location>
</feature>
<dbReference type="PROSITE" id="PS50044">
    <property type="entry name" value="SIGMA54_3"/>
    <property type="match status" value="1"/>
</dbReference>
<dbReference type="GO" id="GO:0016779">
    <property type="term" value="F:nucleotidyltransferase activity"/>
    <property type="evidence" value="ECO:0007669"/>
    <property type="project" value="UniProtKB-KW"/>
</dbReference>
<dbReference type="AlphaFoldDB" id="A0A0F4LTY2"/>
<dbReference type="RefSeq" id="WP_046306000.1">
    <property type="nucleotide sequence ID" value="NZ_KQ033999.1"/>
</dbReference>
<keyword evidence="2" id="KW-0240">DNA-directed RNA polymerase</keyword>
<accession>A0A0F4LTY2</accession>
<proteinExistence type="inferred from homology"/>
<dbReference type="PIRSF" id="PIRSF000774">
    <property type="entry name" value="RpoN"/>
    <property type="match status" value="1"/>
</dbReference>
<evidence type="ECO:0000256" key="6">
    <source>
        <dbReference type="ARBA" id="ARBA00023082"/>
    </source>
</evidence>
<evidence type="ECO:0000256" key="2">
    <source>
        <dbReference type="ARBA" id="ARBA00022478"/>
    </source>
</evidence>
<evidence type="ECO:0000256" key="1">
    <source>
        <dbReference type="ARBA" id="ARBA00008798"/>
    </source>
</evidence>
<dbReference type="GO" id="GO:0000428">
    <property type="term" value="C:DNA-directed RNA polymerase complex"/>
    <property type="evidence" value="ECO:0007669"/>
    <property type="project" value="UniProtKB-KW"/>
</dbReference>
<dbReference type="PRINTS" id="PR00045">
    <property type="entry name" value="SIGMA54FCT"/>
</dbReference>
<dbReference type="Gene3D" id="1.10.10.1330">
    <property type="entry name" value="RNA polymerase sigma-54 factor, core-binding domain"/>
    <property type="match status" value="1"/>
</dbReference>
<organism evidence="11 12">
    <name type="scientific">Lactobacillus apis</name>
    <dbReference type="NCBI Taxonomy" id="303541"/>
    <lineage>
        <taxon>Bacteria</taxon>
        <taxon>Bacillati</taxon>
        <taxon>Bacillota</taxon>
        <taxon>Bacilli</taxon>
        <taxon>Lactobacillales</taxon>
        <taxon>Lactobacillaceae</taxon>
        <taxon>Lactobacillus</taxon>
    </lineage>
</organism>
<dbReference type="Gene3D" id="1.10.10.60">
    <property type="entry name" value="Homeodomain-like"/>
    <property type="match status" value="1"/>
</dbReference>
<dbReference type="InterPro" id="IPR000394">
    <property type="entry name" value="RNA_pol_sigma_54"/>
</dbReference>
<comment type="similarity">
    <text evidence="1">Belongs to the sigma-54 factor family.</text>
</comment>
<dbReference type="HOGENOM" id="CLU_020569_1_0_9"/>
<evidence type="ECO:0000259" key="9">
    <source>
        <dbReference type="Pfam" id="PF04552"/>
    </source>
</evidence>
<dbReference type="InterPro" id="IPR038709">
    <property type="entry name" value="RpoN_core-bd_sf"/>
</dbReference>
<keyword evidence="6" id="KW-0731">Sigma factor</keyword>
<dbReference type="PANTHER" id="PTHR32248:SF4">
    <property type="entry name" value="RNA POLYMERASE SIGMA-54 FACTOR"/>
    <property type="match status" value="1"/>
</dbReference>
<keyword evidence="4" id="KW-0548">Nucleotidyltransferase</keyword>
<protein>
    <submittedName>
        <fullName evidence="11">RNA polymerase sigma-54 factor</fullName>
    </submittedName>
</protein>
<dbReference type="PATRIC" id="fig|303541.3.peg.342"/>
<evidence type="ECO:0000256" key="8">
    <source>
        <dbReference type="ARBA" id="ARBA00023163"/>
    </source>
</evidence>
<evidence type="ECO:0000256" key="3">
    <source>
        <dbReference type="ARBA" id="ARBA00022679"/>
    </source>
</evidence>
<evidence type="ECO:0000313" key="12">
    <source>
        <dbReference type="Proteomes" id="UP000033682"/>
    </source>
</evidence>
<keyword evidence="7" id="KW-0238">DNA-binding</keyword>
<evidence type="ECO:0000313" key="11">
    <source>
        <dbReference type="EMBL" id="KJY62217.1"/>
    </source>
</evidence>
<reference evidence="11 12" key="1">
    <citation type="submission" date="2015-01" db="EMBL/GenBank/DDBJ databases">
        <title>Comparative genomics of the lactic acid bacteria isolated from the honey bee gut.</title>
        <authorList>
            <person name="Ellegaard K.M."/>
            <person name="Tamarit D."/>
            <person name="Javelind E."/>
            <person name="Olofsson T."/>
            <person name="Andersson S.G."/>
            <person name="Vasquez A."/>
        </authorList>
    </citation>
    <scope>NUCLEOTIDE SEQUENCE [LARGE SCALE GENOMIC DNA]</scope>
    <source>
        <strain evidence="11 12">Hma11</strain>
    </source>
</reference>
<comment type="caution">
    <text evidence="11">The sequence shown here is derived from an EMBL/GenBank/DDBJ whole genome shotgun (WGS) entry which is preliminary data.</text>
</comment>
<dbReference type="GO" id="GO:0001216">
    <property type="term" value="F:DNA-binding transcription activator activity"/>
    <property type="evidence" value="ECO:0007669"/>
    <property type="project" value="InterPro"/>
</dbReference>
<dbReference type="GO" id="GO:0006352">
    <property type="term" value="P:DNA-templated transcription initiation"/>
    <property type="evidence" value="ECO:0007669"/>
    <property type="project" value="InterPro"/>
</dbReference>
<gene>
    <name evidence="11" type="ORF">JF72_01980</name>
</gene>
<keyword evidence="8" id="KW-0804">Transcription</keyword>
<dbReference type="GO" id="GO:0016987">
    <property type="term" value="F:sigma factor activity"/>
    <property type="evidence" value="ECO:0007669"/>
    <property type="project" value="UniProtKB-KW"/>
</dbReference>
<dbReference type="InterPro" id="IPR007046">
    <property type="entry name" value="RNA_pol_sigma_54_core-bd"/>
</dbReference>
<evidence type="ECO:0000256" key="4">
    <source>
        <dbReference type="ARBA" id="ARBA00022695"/>
    </source>
</evidence>